<evidence type="ECO:0000256" key="5">
    <source>
        <dbReference type="ARBA" id="ARBA00023002"/>
    </source>
</evidence>
<dbReference type="PRINTS" id="PR00385">
    <property type="entry name" value="P450"/>
</dbReference>
<keyword evidence="5" id="KW-0560">Oxidoreductase</keyword>
<dbReference type="InterPro" id="IPR001128">
    <property type="entry name" value="Cyt_P450"/>
</dbReference>
<evidence type="ECO:0000256" key="3">
    <source>
        <dbReference type="ARBA" id="ARBA00022617"/>
    </source>
</evidence>
<evidence type="ECO:0000256" key="1">
    <source>
        <dbReference type="ARBA" id="ARBA00001971"/>
    </source>
</evidence>
<evidence type="ECO:0000313" key="9">
    <source>
        <dbReference type="EMBL" id="KPI40691.1"/>
    </source>
</evidence>
<evidence type="ECO:0000256" key="6">
    <source>
        <dbReference type="ARBA" id="ARBA00023004"/>
    </source>
</evidence>
<evidence type="ECO:0000256" key="2">
    <source>
        <dbReference type="ARBA" id="ARBA00005179"/>
    </source>
</evidence>
<dbReference type="GeneID" id="28731439"/>
<dbReference type="Proteomes" id="UP000038010">
    <property type="component" value="Unassembled WGS sequence"/>
</dbReference>
<comment type="cofactor">
    <cofactor evidence="1 8">
        <name>heme</name>
        <dbReference type="ChEBI" id="CHEBI:30413"/>
    </cofactor>
</comment>
<dbReference type="PRINTS" id="PR00463">
    <property type="entry name" value="EP450I"/>
</dbReference>
<sequence length="557" mass="61459">MRLLVLSTLSGAVVLLLLSLFRFVIKFRSYRAFYKDVPCPPHDPIWGHLKLLGDLLAELPPNFHYQSLMEYIGRKYNMPPVYQLDLWPAAHPMILCSDPAAIAHMTQTHSFPKHPAIDSFVSPLTGKPTMVAVDGPEYKKIRSIVMPSFAPSHVASLTPVMSRHVARFIEKLEAFADTGETFKLQDHAMSLTLDVICEVVMGIDTDSQRQYNALAYHFGQAAKNTPISGLNLGVLKMFIPRWWHASRQTSIVTKIIRDRHAQSAGTKSQRTKVAIDLFIQAYNEQQSGATDQTRLDPSFSNLAVVNIKTLLMGGHDTTSATIAYMLALLSTHPAVTAKLRAEHERVFSGDPTTTFATIAAQIDAKPALLSDSSLPYTAACIKETLRVFTPGNSNRLNPADPSEGITYNGNEHIRTLPGAQLWLLLPRLHRDPAVFPRPHSFIPERHLPSSPFGPIPKDAFRPFEKGPRACVGSEIAMMEMKLVLIGLVCSGLIGDVRYPDPTPLAPEGSGLGGVDSGVDAEGNVYEERRWWSVMEFAAKPNQGLPFGVLRPQSATKK</sequence>
<dbReference type="InterPro" id="IPR002401">
    <property type="entry name" value="Cyt_P450_E_grp-I"/>
</dbReference>
<dbReference type="RefSeq" id="XP_018000654.1">
    <property type="nucleotide sequence ID" value="XM_018139559.1"/>
</dbReference>
<keyword evidence="7 9" id="KW-0503">Monooxygenase</keyword>
<dbReference type="Gene3D" id="1.10.630.10">
    <property type="entry name" value="Cytochrome P450"/>
    <property type="match status" value="1"/>
</dbReference>
<keyword evidence="3 8" id="KW-0349">Heme</keyword>
<dbReference type="PANTHER" id="PTHR24305:SF107">
    <property type="entry name" value="P450, PUTATIVE (EUROFUNG)-RELATED"/>
    <property type="match status" value="1"/>
</dbReference>
<dbReference type="GO" id="GO:0005506">
    <property type="term" value="F:iron ion binding"/>
    <property type="evidence" value="ECO:0007669"/>
    <property type="project" value="InterPro"/>
</dbReference>
<dbReference type="AlphaFoldDB" id="A0A0N0NMP3"/>
<dbReference type="OrthoDB" id="10029320at2759"/>
<comment type="caution">
    <text evidence="9">The sequence shown here is derived from an EMBL/GenBank/DDBJ whole genome shotgun (WGS) entry which is preliminary data.</text>
</comment>
<evidence type="ECO:0000256" key="8">
    <source>
        <dbReference type="PIRSR" id="PIRSR602401-1"/>
    </source>
</evidence>
<keyword evidence="6 8" id="KW-0408">Iron</keyword>
<feature type="binding site" description="axial binding residue" evidence="8">
    <location>
        <position position="470"/>
    </location>
    <ligand>
        <name>heme</name>
        <dbReference type="ChEBI" id="CHEBI:30413"/>
    </ligand>
    <ligandPart>
        <name>Fe</name>
        <dbReference type="ChEBI" id="CHEBI:18248"/>
    </ligandPart>
</feature>
<gene>
    <name evidence="9" type="ORF">AB675_10768</name>
</gene>
<dbReference type="EMBL" id="LFJN01000011">
    <property type="protein sequence ID" value="KPI40691.1"/>
    <property type="molecule type" value="Genomic_DNA"/>
</dbReference>
<comment type="pathway">
    <text evidence="2">Secondary metabolite biosynthesis.</text>
</comment>
<keyword evidence="10" id="KW-1185">Reference proteome</keyword>
<accession>A0A0N0NMP3</accession>
<dbReference type="STRING" id="1664694.A0A0N0NMP3"/>
<dbReference type="InterPro" id="IPR050121">
    <property type="entry name" value="Cytochrome_P450_monoxygenase"/>
</dbReference>
<dbReference type="InterPro" id="IPR036396">
    <property type="entry name" value="Cyt_P450_sf"/>
</dbReference>
<evidence type="ECO:0000256" key="7">
    <source>
        <dbReference type="ARBA" id="ARBA00023033"/>
    </source>
</evidence>
<name>A0A0N0NMP3_9EURO</name>
<evidence type="ECO:0000313" key="10">
    <source>
        <dbReference type="Proteomes" id="UP000038010"/>
    </source>
</evidence>
<dbReference type="GO" id="GO:0020037">
    <property type="term" value="F:heme binding"/>
    <property type="evidence" value="ECO:0007669"/>
    <property type="project" value="InterPro"/>
</dbReference>
<dbReference type="GO" id="GO:0004497">
    <property type="term" value="F:monooxygenase activity"/>
    <property type="evidence" value="ECO:0007669"/>
    <property type="project" value="UniProtKB-KW"/>
</dbReference>
<protein>
    <submittedName>
        <fullName evidence="9">Monooxygenase AflN</fullName>
    </submittedName>
</protein>
<dbReference type="Pfam" id="PF00067">
    <property type="entry name" value="p450"/>
    <property type="match status" value="1"/>
</dbReference>
<dbReference type="GO" id="GO:0016705">
    <property type="term" value="F:oxidoreductase activity, acting on paired donors, with incorporation or reduction of molecular oxygen"/>
    <property type="evidence" value="ECO:0007669"/>
    <property type="project" value="InterPro"/>
</dbReference>
<reference evidence="9 10" key="1">
    <citation type="submission" date="2015-06" db="EMBL/GenBank/DDBJ databases">
        <title>Draft genome of the ant-associated black yeast Phialophora attae CBS 131958.</title>
        <authorList>
            <person name="Moreno L.F."/>
            <person name="Stielow B.J."/>
            <person name="de Hoog S."/>
            <person name="Vicente V.A."/>
            <person name="Weiss V.A."/>
            <person name="de Vries M."/>
            <person name="Cruz L.M."/>
            <person name="Souza E.M."/>
        </authorList>
    </citation>
    <scope>NUCLEOTIDE SEQUENCE [LARGE SCALE GENOMIC DNA]</scope>
    <source>
        <strain evidence="9 10">CBS 131958</strain>
    </source>
</reference>
<dbReference type="VEuPathDB" id="FungiDB:AB675_10768"/>
<proteinExistence type="predicted"/>
<evidence type="ECO:0000256" key="4">
    <source>
        <dbReference type="ARBA" id="ARBA00022723"/>
    </source>
</evidence>
<dbReference type="PANTHER" id="PTHR24305">
    <property type="entry name" value="CYTOCHROME P450"/>
    <property type="match status" value="1"/>
</dbReference>
<keyword evidence="4 8" id="KW-0479">Metal-binding</keyword>
<dbReference type="SUPFAM" id="SSF48264">
    <property type="entry name" value="Cytochrome P450"/>
    <property type="match status" value="1"/>
</dbReference>
<organism evidence="9 10">
    <name type="scientific">Cyphellophora attinorum</name>
    <dbReference type="NCBI Taxonomy" id="1664694"/>
    <lineage>
        <taxon>Eukaryota</taxon>
        <taxon>Fungi</taxon>
        <taxon>Dikarya</taxon>
        <taxon>Ascomycota</taxon>
        <taxon>Pezizomycotina</taxon>
        <taxon>Eurotiomycetes</taxon>
        <taxon>Chaetothyriomycetidae</taxon>
        <taxon>Chaetothyriales</taxon>
        <taxon>Cyphellophoraceae</taxon>
        <taxon>Cyphellophora</taxon>
    </lineage>
</organism>